<dbReference type="Pfam" id="PF01479">
    <property type="entry name" value="S4"/>
    <property type="match status" value="1"/>
</dbReference>
<comment type="function">
    <text evidence="7">One of the primary rRNA binding proteins, it binds directly to 16S rRNA where it nucleates assembly of the body of the 30S subunit.</text>
</comment>
<comment type="subunit">
    <text evidence="7">Part of the 30S ribosomal subunit. Contacts protein S5. The interaction surface between S4 and S5 is involved in control of translational fidelity.</text>
</comment>
<dbReference type="Proteomes" id="UP000178107">
    <property type="component" value="Unassembled WGS sequence"/>
</dbReference>
<protein>
    <recommendedName>
        <fullName evidence="6 7">Small ribosomal subunit protein uS4</fullName>
    </recommendedName>
</protein>
<dbReference type="FunFam" id="3.10.290.10:FF:000001">
    <property type="entry name" value="30S ribosomal protein S4"/>
    <property type="match status" value="1"/>
</dbReference>
<dbReference type="SMART" id="SM00363">
    <property type="entry name" value="S4"/>
    <property type="match status" value="1"/>
</dbReference>
<feature type="domain" description="Small ribosomal subunit protein uS4 N-terminal" evidence="9">
    <location>
        <begin position="1"/>
        <end position="90"/>
    </location>
</feature>
<evidence type="ECO:0000313" key="11">
    <source>
        <dbReference type="Proteomes" id="UP000178107"/>
    </source>
</evidence>
<evidence type="ECO:0000256" key="6">
    <source>
        <dbReference type="ARBA" id="ARBA00035254"/>
    </source>
</evidence>
<evidence type="ECO:0000256" key="5">
    <source>
        <dbReference type="ARBA" id="ARBA00023274"/>
    </source>
</evidence>
<gene>
    <name evidence="7" type="primary">rpsD</name>
    <name evidence="10" type="ORF">A2838_01405</name>
</gene>
<evidence type="ECO:0000256" key="2">
    <source>
        <dbReference type="ARBA" id="ARBA00022730"/>
    </source>
</evidence>
<dbReference type="SMART" id="SM01390">
    <property type="entry name" value="Ribosomal_S4"/>
    <property type="match status" value="1"/>
</dbReference>
<comment type="similarity">
    <text evidence="1 7">Belongs to the universal ribosomal protein uS4 family.</text>
</comment>
<comment type="function">
    <text evidence="7">With S5 and S12 plays an important role in translational accuracy.</text>
</comment>
<dbReference type="InterPro" id="IPR022801">
    <property type="entry name" value="Ribosomal_uS4"/>
</dbReference>
<evidence type="ECO:0000256" key="1">
    <source>
        <dbReference type="ARBA" id="ARBA00007465"/>
    </source>
</evidence>
<evidence type="ECO:0000259" key="8">
    <source>
        <dbReference type="SMART" id="SM00363"/>
    </source>
</evidence>
<dbReference type="GO" id="GO:0042274">
    <property type="term" value="P:ribosomal small subunit biogenesis"/>
    <property type="evidence" value="ECO:0007669"/>
    <property type="project" value="TreeGrafter"/>
</dbReference>
<dbReference type="PANTHER" id="PTHR11831:SF4">
    <property type="entry name" value="SMALL RIBOSOMAL SUBUNIT PROTEIN US4M"/>
    <property type="match status" value="1"/>
</dbReference>
<dbReference type="InterPro" id="IPR001912">
    <property type="entry name" value="Ribosomal_uS4_N"/>
</dbReference>
<evidence type="ECO:0000256" key="7">
    <source>
        <dbReference type="HAMAP-Rule" id="MF_01306"/>
    </source>
</evidence>
<dbReference type="GO" id="GO:0015935">
    <property type="term" value="C:small ribosomal subunit"/>
    <property type="evidence" value="ECO:0007669"/>
    <property type="project" value="InterPro"/>
</dbReference>
<dbReference type="Gene3D" id="1.10.1050.10">
    <property type="entry name" value="Ribosomal Protein S4 Delta 41, Chain A, domain 1"/>
    <property type="match status" value="1"/>
</dbReference>
<comment type="caution">
    <text evidence="10">The sequence shown here is derived from an EMBL/GenBank/DDBJ whole genome shotgun (WGS) entry which is preliminary data.</text>
</comment>
<evidence type="ECO:0000256" key="4">
    <source>
        <dbReference type="ARBA" id="ARBA00022980"/>
    </source>
</evidence>
<dbReference type="InterPro" id="IPR005709">
    <property type="entry name" value="Ribosomal_uS4_bac-type"/>
</dbReference>
<dbReference type="GO" id="GO:0019843">
    <property type="term" value="F:rRNA binding"/>
    <property type="evidence" value="ECO:0007669"/>
    <property type="project" value="UniProtKB-UniRule"/>
</dbReference>
<dbReference type="HAMAP" id="MF_01306_B">
    <property type="entry name" value="Ribosomal_uS4_B"/>
    <property type="match status" value="1"/>
</dbReference>
<feature type="domain" description="RNA-binding S4" evidence="8">
    <location>
        <begin position="91"/>
        <end position="147"/>
    </location>
</feature>
<accession>A0A1G2SZ15</accession>
<dbReference type="AlphaFoldDB" id="A0A1G2SZ15"/>
<evidence type="ECO:0000259" key="9">
    <source>
        <dbReference type="SMART" id="SM01390"/>
    </source>
</evidence>
<sequence>MKIGPKYKIARRLGAPIFEKTQGPKYALSLARKERTTARRGRPKSEYGLQLLEKQKARYSYGMTERQFRICVDKALRSSSPVQKLFVLLETRLDNTLFRAGIAKTRSAAKQIAGHGHALVNGRRVTIPSMSLKLGDKVSIREASAGSMLFSDAADRMKTLAAPAWVKVDPEQRVAEVVGEPVYVPGEQLFDLGVVIEFYNR</sequence>
<dbReference type="GO" id="GO:0003735">
    <property type="term" value="F:structural constituent of ribosome"/>
    <property type="evidence" value="ECO:0007669"/>
    <property type="project" value="InterPro"/>
</dbReference>
<dbReference type="SUPFAM" id="SSF55174">
    <property type="entry name" value="Alpha-L RNA-binding motif"/>
    <property type="match status" value="1"/>
</dbReference>
<dbReference type="CDD" id="cd00165">
    <property type="entry name" value="S4"/>
    <property type="match status" value="1"/>
</dbReference>
<dbReference type="PANTHER" id="PTHR11831">
    <property type="entry name" value="30S 40S RIBOSOMAL PROTEIN"/>
    <property type="match status" value="1"/>
</dbReference>
<keyword evidence="5 7" id="KW-0687">Ribonucleoprotein</keyword>
<name>A0A1G2SZ15_9BACT</name>
<dbReference type="EMBL" id="MHVH01000005">
    <property type="protein sequence ID" value="OHA90243.1"/>
    <property type="molecule type" value="Genomic_DNA"/>
</dbReference>
<evidence type="ECO:0000256" key="3">
    <source>
        <dbReference type="ARBA" id="ARBA00022884"/>
    </source>
</evidence>
<dbReference type="InterPro" id="IPR002942">
    <property type="entry name" value="S4_RNA-bd"/>
</dbReference>
<proteinExistence type="inferred from homology"/>
<dbReference type="Gene3D" id="3.10.290.10">
    <property type="entry name" value="RNA-binding S4 domain"/>
    <property type="match status" value="1"/>
</dbReference>
<evidence type="ECO:0000313" key="10">
    <source>
        <dbReference type="EMBL" id="OHA90243.1"/>
    </source>
</evidence>
<dbReference type="PROSITE" id="PS50889">
    <property type="entry name" value="S4"/>
    <property type="match status" value="1"/>
</dbReference>
<keyword evidence="3 7" id="KW-0694">RNA-binding</keyword>
<dbReference type="InterPro" id="IPR036986">
    <property type="entry name" value="S4_RNA-bd_sf"/>
</dbReference>
<organism evidence="10 11">
    <name type="scientific">Candidatus Zambryskibacteria bacterium RIFCSPHIGHO2_01_FULL_46_25</name>
    <dbReference type="NCBI Taxonomy" id="1802738"/>
    <lineage>
        <taxon>Bacteria</taxon>
        <taxon>Candidatus Zambryskiibacteriota</taxon>
    </lineage>
</organism>
<dbReference type="NCBIfam" id="NF003717">
    <property type="entry name" value="PRK05327.1"/>
    <property type="match status" value="1"/>
</dbReference>
<reference evidence="10 11" key="1">
    <citation type="journal article" date="2016" name="Nat. Commun.">
        <title>Thousands of microbial genomes shed light on interconnected biogeochemical processes in an aquifer system.</title>
        <authorList>
            <person name="Anantharaman K."/>
            <person name="Brown C.T."/>
            <person name="Hug L.A."/>
            <person name="Sharon I."/>
            <person name="Castelle C.J."/>
            <person name="Probst A.J."/>
            <person name="Thomas B.C."/>
            <person name="Singh A."/>
            <person name="Wilkins M.J."/>
            <person name="Karaoz U."/>
            <person name="Brodie E.L."/>
            <person name="Williams K.H."/>
            <person name="Hubbard S.S."/>
            <person name="Banfield J.F."/>
        </authorList>
    </citation>
    <scope>NUCLEOTIDE SEQUENCE [LARGE SCALE GENOMIC DNA]</scope>
</reference>
<dbReference type="Pfam" id="PF00163">
    <property type="entry name" value="Ribosomal_S4"/>
    <property type="match status" value="1"/>
</dbReference>
<keyword evidence="2 7" id="KW-0699">rRNA-binding</keyword>
<keyword evidence="4 7" id="KW-0689">Ribosomal protein</keyword>
<dbReference type="GO" id="GO:0006412">
    <property type="term" value="P:translation"/>
    <property type="evidence" value="ECO:0007669"/>
    <property type="project" value="UniProtKB-UniRule"/>
</dbReference>